<keyword evidence="1" id="KW-0472">Membrane</keyword>
<dbReference type="InterPro" id="IPR033122">
    <property type="entry name" value="LETM1-like_RBD"/>
</dbReference>
<sequence>MLNPGSKGWVNKYLSMVRKGDIRLQYNLECGTTGENKAHMLLGGTGIIFGVYSHFIFIQPTKEDKWTKHEQLKVLYLESLLFVYTEFKNTTEIDTELFSSTLTDFFEAGGSREVRGSWLDFLRFSKLNPLEEAINKRTQIPLSFDHKIWVSYLQNSLCFIDVLLFRIFLTGESDPGNLQKKRTIMSEAALQVIILASHADGFVATKERSLFDLFLASADFSEEERLHYITLFKSGASIEDIEPATAMPQMFKRYLLDLAIFTVWSDTDFSEKEYTFLQDLATYLNFSEDDLNESFSVVENFVLKNHDIIPYLKGGNSYDKVVSRLGNHWSKVILRNKDRLTKEIRESKELVELVRKSAVVELSGEEKEKVKSQFMDIIKSVPALAIFMLPGGAILLPLILKVIPTLIPSAFRDNEIDEDTARP</sequence>
<feature type="domain" description="Letm1 RBD" evidence="2">
    <location>
        <begin position="362"/>
        <end position="419"/>
    </location>
</feature>
<dbReference type="Pfam" id="PF07766">
    <property type="entry name" value="LETM1_RBD"/>
    <property type="match status" value="1"/>
</dbReference>
<evidence type="ECO:0000313" key="3">
    <source>
        <dbReference type="EMBL" id="GAA0874305.1"/>
    </source>
</evidence>
<evidence type="ECO:0000313" key="4">
    <source>
        <dbReference type="Proteomes" id="UP001501126"/>
    </source>
</evidence>
<protein>
    <recommendedName>
        <fullName evidence="2">Letm1 RBD domain-containing protein</fullName>
    </recommendedName>
</protein>
<keyword evidence="4" id="KW-1185">Reference proteome</keyword>
<feature type="transmembrane region" description="Helical" evidence="1">
    <location>
        <begin position="381"/>
        <end position="400"/>
    </location>
</feature>
<evidence type="ECO:0000259" key="2">
    <source>
        <dbReference type="Pfam" id="PF07766"/>
    </source>
</evidence>
<dbReference type="NCBIfam" id="NF040639">
    <property type="entry name" value="LETM1_rel_film"/>
    <property type="match status" value="1"/>
</dbReference>
<keyword evidence="1" id="KW-1133">Transmembrane helix</keyword>
<reference evidence="3 4" key="1">
    <citation type="journal article" date="2019" name="Int. J. Syst. Evol. Microbiol.">
        <title>The Global Catalogue of Microorganisms (GCM) 10K type strain sequencing project: providing services to taxonomists for standard genome sequencing and annotation.</title>
        <authorList>
            <consortium name="The Broad Institute Genomics Platform"/>
            <consortium name="The Broad Institute Genome Sequencing Center for Infectious Disease"/>
            <person name="Wu L."/>
            <person name="Ma J."/>
        </authorList>
    </citation>
    <scope>NUCLEOTIDE SEQUENCE [LARGE SCALE GENOMIC DNA]</scope>
    <source>
        <strain evidence="3 4">JCM 16083</strain>
    </source>
</reference>
<dbReference type="Gene3D" id="1.10.3680.10">
    <property type="entry name" value="TerB-like"/>
    <property type="match status" value="1"/>
</dbReference>
<keyword evidence="1" id="KW-0812">Transmembrane</keyword>
<organism evidence="3 4">
    <name type="scientific">Wandonia haliotis</name>
    <dbReference type="NCBI Taxonomy" id="574963"/>
    <lineage>
        <taxon>Bacteria</taxon>
        <taxon>Pseudomonadati</taxon>
        <taxon>Bacteroidota</taxon>
        <taxon>Flavobacteriia</taxon>
        <taxon>Flavobacteriales</taxon>
        <taxon>Crocinitomicaceae</taxon>
        <taxon>Wandonia</taxon>
    </lineage>
</organism>
<accession>A0ABN1MM43</accession>
<gene>
    <name evidence="3" type="ORF">GCM10009118_07130</name>
</gene>
<dbReference type="SUPFAM" id="SSF158682">
    <property type="entry name" value="TerB-like"/>
    <property type="match status" value="1"/>
</dbReference>
<comment type="caution">
    <text evidence="3">The sequence shown here is derived from an EMBL/GenBank/DDBJ whole genome shotgun (WGS) entry which is preliminary data.</text>
</comment>
<dbReference type="EMBL" id="BAAAFH010000003">
    <property type="protein sequence ID" value="GAA0874305.1"/>
    <property type="molecule type" value="Genomic_DNA"/>
</dbReference>
<proteinExistence type="predicted"/>
<evidence type="ECO:0000256" key="1">
    <source>
        <dbReference type="SAM" id="Phobius"/>
    </source>
</evidence>
<dbReference type="Proteomes" id="UP001501126">
    <property type="component" value="Unassembled WGS sequence"/>
</dbReference>
<dbReference type="RefSeq" id="WP_343785204.1">
    <property type="nucleotide sequence ID" value="NZ_BAAAFH010000003.1"/>
</dbReference>
<dbReference type="InterPro" id="IPR029024">
    <property type="entry name" value="TerB-like"/>
</dbReference>
<name>A0ABN1MM43_9FLAO</name>